<organism evidence="3">
    <name type="scientific">Halopseudomonas xinjiangensis</name>
    <dbReference type="NCBI Taxonomy" id="487184"/>
    <lineage>
        <taxon>Bacteria</taxon>
        <taxon>Pseudomonadati</taxon>
        <taxon>Pseudomonadota</taxon>
        <taxon>Gammaproteobacteria</taxon>
        <taxon>Pseudomonadales</taxon>
        <taxon>Pseudomonadaceae</taxon>
        <taxon>Halopseudomonas</taxon>
    </lineage>
</organism>
<evidence type="ECO:0000256" key="1">
    <source>
        <dbReference type="SAM" id="SignalP"/>
    </source>
</evidence>
<dbReference type="InterPro" id="IPR018637">
    <property type="entry name" value="DUF2059"/>
</dbReference>
<proteinExistence type="predicted"/>
<dbReference type="EMBL" id="DRFO01000038">
    <property type="protein sequence ID" value="HDZ58003.1"/>
    <property type="molecule type" value="Genomic_DNA"/>
</dbReference>
<keyword evidence="1" id="KW-0732">Signal</keyword>
<gene>
    <name evidence="3" type="ORF">ENH64_16225</name>
</gene>
<feature type="signal peptide" evidence="1">
    <location>
        <begin position="1"/>
        <end position="32"/>
    </location>
</feature>
<dbReference type="Pfam" id="PF09832">
    <property type="entry name" value="DUF2059"/>
    <property type="match status" value="1"/>
</dbReference>
<feature type="domain" description="DUF2059" evidence="2">
    <location>
        <begin position="100"/>
        <end position="156"/>
    </location>
</feature>
<dbReference type="AlphaFoldDB" id="A0A7V1BRV5"/>
<comment type="caution">
    <text evidence="3">The sequence shown here is derived from an EMBL/GenBank/DDBJ whole genome shotgun (WGS) entry which is preliminary data.</text>
</comment>
<protein>
    <submittedName>
        <fullName evidence="3">DUF2059 domain-containing protein</fullName>
    </submittedName>
</protein>
<evidence type="ECO:0000259" key="2">
    <source>
        <dbReference type="Pfam" id="PF09832"/>
    </source>
</evidence>
<dbReference type="Proteomes" id="UP000885703">
    <property type="component" value="Unassembled WGS sequence"/>
</dbReference>
<name>A0A7V1BRV5_9GAMM</name>
<sequence>MHAFSHLMCGLLMRAFVLLVTCCFLLTSPAFADEASHRASAERFLKLAKAEGMTAPVYEQVGRMLTAQFSQMGGSMQYESILRKHQQEAKSILDEELSWEAMREEMIDLYVAVFTEEELDKLSAFYRSEVGTKLMTYLPDLTKRSMAITQTRLEDTLAPRIEALVENMGEEIEAQQASLR</sequence>
<feature type="chain" id="PRO_5031462851" evidence="1">
    <location>
        <begin position="33"/>
        <end position="180"/>
    </location>
</feature>
<evidence type="ECO:0000313" key="3">
    <source>
        <dbReference type="EMBL" id="HDZ58003.1"/>
    </source>
</evidence>
<accession>A0A7V1BRV5</accession>
<reference evidence="3" key="1">
    <citation type="journal article" date="2020" name="mSystems">
        <title>Genome- and Community-Level Interaction Insights into Carbon Utilization and Element Cycling Functions of Hydrothermarchaeota in Hydrothermal Sediment.</title>
        <authorList>
            <person name="Zhou Z."/>
            <person name="Liu Y."/>
            <person name="Xu W."/>
            <person name="Pan J."/>
            <person name="Luo Z.H."/>
            <person name="Li M."/>
        </authorList>
    </citation>
    <scope>NUCLEOTIDE SEQUENCE [LARGE SCALE GENOMIC DNA]</scope>
    <source>
        <strain evidence="3">HyVt-324</strain>
    </source>
</reference>